<gene>
    <name evidence="2" type="ORF">Tdes44962_MAKER06709</name>
</gene>
<proteinExistence type="predicted"/>
<dbReference type="InterPro" id="IPR018222">
    <property type="entry name" value="Nuclear_transport_factor_2_euk"/>
</dbReference>
<protein>
    <recommendedName>
        <fullName evidence="1">NTF2 domain-containing protein</fullName>
    </recommendedName>
</protein>
<reference evidence="2 3" key="2">
    <citation type="journal article" date="2021" name="Curr. Genet.">
        <title>Genetic response to nitrogen starvation in the aggressive Eucalyptus foliar pathogen Teratosphaeria destructans.</title>
        <authorList>
            <person name="Havenga M."/>
            <person name="Wingfield B.D."/>
            <person name="Wingfield M.J."/>
            <person name="Dreyer L.L."/>
            <person name="Roets F."/>
            <person name="Aylward J."/>
        </authorList>
    </citation>
    <scope>NUCLEOTIDE SEQUENCE [LARGE SCALE GENOMIC DNA]</scope>
    <source>
        <strain evidence="2">CMW44962</strain>
    </source>
</reference>
<reference evidence="2 3" key="1">
    <citation type="journal article" date="2018" name="IMA Fungus">
        <title>IMA Genome-F 10: Nine draft genome sequences of Claviceps purpurea s.lat., including C. arundinis, C. humidiphila, and C. cf. spartinae, pseudomolecules for the pitch canker pathogen Fusarium circinatum, draft genome of Davidsoniella eucalypti, Grosmannia galeiformis, Quambalaria eucalypti, and Teratosphaeria destructans.</title>
        <authorList>
            <person name="Wingfield B.D."/>
            <person name="Liu M."/>
            <person name="Nguyen H.D."/>
            <person name="Lane F.A."/>
            <person name="Morgan S.W."/>
            <person name="De Vos L."/>
            <person name="Wilken P.M."/>
            <person name="Duong T.A."/>
            <person name="Aylward J."/>
            <person name="Coetzee M.P."/>
            <person name="Dadej K."/>
            <person name="De Beer Z.W."/>
            <person name="Findlay W."/>
            <person name="Havenga M."/>
            <person name="Kolarik M."/>
            <person name="Menzies J.G."/>
            <person name="Naidoo K."/>
            <person name="Pochopski O."/>
            <person name="Shoukouhi P."/>
            <person name="Santana Q.C."/>
            <person name="Seifert K.A."/>
            <person name="Soal N."/>
            <person name="Steenkamp E.T."/>
            <person name="Tatham C.T."/>
            <person name="van der Nest M.A."/>
            <person name="Wingfield M.J."/>
        </authorList>
    </citation>
    <scope>NUCLEOTIDE SEQUENCE [LARGE SCALE GENOMIC DNA]</scope>
    <source>
        <strain evidence="2">CMW44962</strain>
    </source>
</reference>
<dbReference type="Proteomes" id="UP001138500">
    <property type="component" value="Unassembled WGS sequence"/>
</dbReference>
<dbReference type="AlphaFoldDB" id="A0A9W7T0P1"/>
<dbReference type="PROSITE" id="PS50177">
    <property type="entry name" value="NTF2_DOMAIN"/>
    <property type="match status" value="1"/>
</dbReference>
<dbReference type="InterPro" id="IPR032710">
    <property type="entry name" value="NTF2-like_dom_sf"/>
</dbReference>
<keyword evidence="3" id="KW-1185">Reference proteome</keyword>
<dbReference type="OrthoDB" id="25408at2759"/>
<accession>A0A9W7T0P1</accession>
<dbReference type="SUPFAM" id="SSF54427">
    <property type="entry name" value="NTF2-like"/>
    <property type="match status" value="1"/>
</dbReference>
<comment type="caution">
    <text evidence="2">The sequence shown here is derived from an EMBL/GenBank/DDBJ whole genome shotgun (WGS) entry which is preliminary data.</text>
</comment>
<name>A0A9W7T0P1_9PEZI</name>
<evidence type="ECO:0000313" key="2">
    <source>
        <dbReference type="EMBL" id="KAH9845352.1"/>
    </source>
</evidence>
<evidence type="ECO:0000259" key="1">
    <source>
        <dbReference type="PROSITE" id="PS50177"/>
    </source>
</evidence>
<dbReference type="EMBL" id="RIBY02000091">
    <property type="protein sequence ID" value="KAH9845352.1"/>
    <property type="molecule type" value="Genomic_DNA"/>
</dbReference>
<organism evidence="2 3">
    <name type="scientific">Teratosphaeria destructans</name>
    <dbReference type="NCBI Taxonomy" id="418781"/>
    <lineage>
        <taxon>Eukaryota</taxon>
        <taxon>Fungi</taxon>
        <taxon>Dikarya</taxon>
        <taxon>Ascomycota</taxon>
        <taxon>Pezizomycotina</taxon>
        <taxon>Dothideomycetes</taxon>
        <taxon>Dothideomycetidae</taxon>
        <taxon>Mycosphaerellales</taxon>
        <taxon>Teratosphaeriaceae</taxon>
        <taxon>Teratosphaeria</taxon>
    </lineage>
</organism>
<sequence>MTTLTDTDLLALSTSAAESFADAYYNALDSNRSAISSFYVPPTVLPNNRSLPHIAYNGEHITDPAVFQQKWEKEMPYTFFDPQCLNVHVLNPCIAPLEPGAKKADAEWNVSLSVQVSGSVRLVERKEGPLRGFSDSFILVPGGKEDNGKRGPRWIVQSQTFRFVV</sequence>
<dbReference type="GO" id="GO:0006913">
    <property type="term" value="P:nucleocytoplasmic transport"/>
    <property type="evidence" value="ECO:0007669"/>
    <property type="project" value="InterPro"/>
</dbReference>
<evidence type="ECO:0000313" key="3">
    <source>
        <dbReference type="Proteomes" id="UP001138500"/>
    </source>
</evidence>
<dbReference type="InterPro" id="IPR045875">
    <property type="entry name" value="NTF2"/>
</dbReference>
<feature type="domain" description="NTF2" evidence="1">
    <location>
        <begin position="16"/>
        <end position="163"/>
    </location>
</feature>
<dbReference type="PANTHER" id="PTHR12612">
    <property type="entry name" value="NUCLEAR TRANSPORT FACTOR 2"/>
    <property type="match status" value="1"/>
</dbReference>
<dbReference type="Gene3D" id="3.10.450.50">
    <property type="match status" value="1"/>
</dbReference>